<organism evidence="2">
    <name type="scientific">Caulobacter phage BL57</name>
    <dbReference type="NCBI Taxonomy" id="3348355"/>
    <lineage>
        <taxon>Viruses</taxon>
    </lineage>
</organism>
<gene>
    <name evidence="2" type="ORF">BL57_201c</name>
</gene>
<feature type="domain" description="Band 7" evidence="1">
    <location>
        <begin position="26"/>
        <end position="222"/>
    </location>
</feature>
<name>A0AB74UMI1_9VIRU</name>
<dbReference type="GO" id="GO:0006508">
    <property type="term" value="P:proteolysis"/>
    <property type="evidence" value="ECO:0007669"/>
    <property type="project" value="UniProtKB-KW"/>
</dbReference>
<protein>
    <submittedName>
        <fullName evidence="2">Serine protease</fullName>
    </submittedName>
</protein>
<keyword evidence="2" id="KW-0645">Protease</keyword>
<dbReference type="PANTHER" id="PTHR42911:SF1">
    <property type="entry name" value="MODULATOR OF FTSH PROTEASE HFLC"/>
    <property type="match status" value="1"/>
</dbReference>
<dbReference type="Pfam" id="PF01145">
    <property type="entry name" value="Band_7"/>
    <property type="match status" value="1"/>
</dbReference>
<keyword evidence="2" id="KW-0378">Hydrolase</keyword>
<proteinExistence type="predicted"/>
<sequence length="277" mass="30077">MKIKSLLTAVALMGMAATMSACGFHTVEPGNIGVKIRTMGGSGVDPTPLSSGMHFNSLGEKIVDYPAIQRTYTYTRETDERGAENEEVTFSDNNALPMTADVQLVMRVESAAAPALYKKYRLTFDQLFEGPIRNDVRSAIAKETELVSVEYLYKGGRQAVIQKALATVQRKWSKEGVTISQLDWIGAIRYPQVILDSIQAKTKADADTVAAQARVQVAKAEADAKIEEARGTAEANRLLAESVRSSPEVAQLRAIDKWDGHLPSTMGAGAVPFINVK</sequence>
<dbReference type="PANTHER" id="PTHR42911">
    <property type="entry name" value="MODULATOR OF FTSH PROTEASE HFLC"/>
    <property type="match status" value="1"/>
</dbReference>
<reference evidence="2" key="1">
    <citation type="submission" date="2024-10" db="EMBL/GenBank/DDBJ databases">
        <title>Genetic diversity among independent isolates of the Dolichocephalovirinae subfamily.</title>
        <authorList>
            <person name="Ely B."/>
            <person name="Thomas Q."/>
            <person name="Mohammadi T."/>
        </authorList>
    </citation>
    <scope>NUCLEOTIDE SEQUENCE</scope>
</reference>
<evidence type="ECO:0000313" key="2">
    <source>
        <dbReference type="EMBL" id="XHV10673.1"/>
    </source>
</evidence>
<dbReference type="InterPro" id="IPR001107">
    <property type="entry name" value="Band_7"/>
</dbReference>
<dbReference type="EMBL" id="PQ287320">
    <property type="protein sequence ID" value="XHV10673.1"/>
    <property type="molecule type" value="Genomic_DNA"/>
</dbReference>
<evidence type="ECO:0000259" key="1">
    <source>
        <dbReference type="Pfam" id="PF01145"/>
    </source>
</evidence>
<dbReference type="PROSITE" id="PS51257">
    <property type="entry name" value="PROKAR_LIPOPROTEIN"/>
    <property type="match status" value="1"/>
</dbReference>
<accession>A0AB74UMI1</accession>
<dbReference type="GO" id="GO:0008233">
    <property type="term" value="F:peptidase activity"/>
    <property type="evidence" value="ECO:0007669"/>
    <property type="project" value="UniProtKB-KW"/>
</dbReference>